<evidence type="ECO:0000313" key="9">
    <source>
        <dbReference type="EMBL" id="KAJ6647573.1"/>
    </source>
</evidence>
<dbReference type="Proteomes" id="UP001151699">
    <property type="component" value="Chromosome A"/>
</dbReference>
<evidence type="ECO:0000256" key="7">
    <source>
        <dbReference type="ARBA" id="ARBA00023136"/>
    </source>
</evidence>
<dbReference type="GO" id="GO:0005886">
    <property type="term" value="C:plasma membrane"/>
    <property type="evidence" value="ECO:0007669"/>
    <property type="project" value="UniProtKB-SubCell"/>
</dbReference>
<evidence type="ECO:0000256" key="8">
    <source>
        <dbReference type="ARBA" id="ARBA00023180"/>
    </source>
</evidence>
<feature type="non-terminal residue" evidence="9">
    <location>
        <position position="1"/>
    </location>
</feature>
<gene>
    <name evidence="9" type="primary">SCARB1_3</name>
    <name evidence="9" type="ORF">Bhyg_02796</name>
</gene>
<keyword evidence="6" id="KW-1133">Transmembrane helix</keyword>
<dbReference type="GO" id="GO:0005737">
    <property type="term" value="C:cytoplasm"/>
    <property type="evidence" value="ECO:0007669"/>
    <property type="project" value="TreeGrafter"/>
</dbReference>
<comment type="function">
    <text evidence="1">Plays an olfactory role that is not restricted to pheromone sensitivity.</text>
</comment>
<organism evidence="9 10">
    <name type="scientific">Pseudolycoriella hygida</name>
    <dbReference type="NCBI Taxonomy" id="35572"/>
    <lineage>
        <taxon>Eukaryota</taxon>
        <taxon>Metazoa</taxon>
        <taxon>Ecdysozoa</taxon>
        <taxon>Arthropoda</taxon>
        <taxon>Hexapoda</taxon>
        <taxon>Insecta</taxon>
        <taxon>Pterygota</taxon>
        <taxon>Neoptera</taxon>
        <taxon>Endopterygota</taxon>
        <taxon>Diptera</taxon>
        <taxon>Nematocera</taxon>
        <taxon>Sciaroidea</taxon>
        <taxon>Sciaridae</taxon>
        <taxon>Pseudolycoriella</taxon>
    </lineage>
</organism>
<reference evidence="9" key="1">
    <citation type="submission" date="2022-07" db="EMBL/GenBank/DDBJ databases">
        <authorList>
            <person name="Trinca V."/>
            <person name="Uliana J.V.C."/>
            <person name="Torres T.T."/>
            <person name="Ward R.J."/>
            <person name="Monesi N."/>
        </authorList>
    </citation>
    <scope>NUCLEOTIDE SEQUENCE</scope>
    <source>
        <strain evidence="9">HSMRA1968</strain>
        <tissue evidence="9">Whole embryos</tissue>
    </source>
</reference>
<evidence type="ECO:0000256" key="6">
    <source>
        <dbReference type="ARBA" id="ARBA00022989"/>
    </source>
</evidence>
<keyword evidence="9" id="KW-0675">Receptor</keyword>
<keyword evidence="7" id="KW-0472">Membrane</keyword>
<dbReference type="OrthoDB" id="18585at2759"/>
<evidence type="ECO:0000313" key="10">
    <source>
        <dbReference type="Proteomes" id="UP001151699"/>
    </source>
</evidence>
<sequence length="182" mass="21143">MWFTEIYNDSIISSLVLSHNSTAVKWWKTPPLDPELRIHLFNYTNADRYLKGLDKKLKVEDVGPFVYKEKFEKVNVTFNNNHTISYRENRSYKFVPQKSKGHQYDKIILPNIALLTASSVLRYESQWKQVLANTFLTGQKAFKTLTAHQFIWGYEEPILALRNKFGGGGGDMLNTNEFGMLK</sequence>
<dbReference type="GO" id="GO:0005044">
    <property type="term" value="F:scavenger receptor activity"/>
    <property type="evidence" value="ECO:0007669"/>
    <property type="project" value="TreeGrafter"/>
</dbReference>
<dbReference type="PANTHER" id="PTHR11923">
    <property type="entry name" value="SCAVENGER RECEPTOR CLASS B TYPE-1 SR-B1"/>
    <property type="match status" value="1"/>
</dbReference>
<dbReference type="PANTHER" id="PTHR11923:SF50">
    <property type="entry name" value="GH19047P"/>
    <property type="match status" value="1"/>
</dbReference>
<comment type="subcellular location">
    <subcellularLocation>
        <location evidence="2">Cell membrane</location>
    </subcellularLocation>
</comment>
<proteinExistence type="inferred from homology"/>
<evidence type="ECO:0000256" key="1">
    <source>
        <dbReference type="ARBA" id="ARBA00003156"/>
    </source>
</evidence>
<keyword evidence="4" id="KW-1003">Cell membrane</keyword>
<comment type="similarity">
    <text evidence="3">Belongs to the CD36 family.</text>
</comment>
<dbReference type="PRINTS" id="PR01609">
    <property type="entry name" value="CD36FAMILY"/>
</dbReference>
<accession>A0A9Q0S843</accession>
<evidence type="ECO:0000256" key="5">
    <source>
        <dbReference type="ARBA" id="ARBA00022692"/>
    </source>
</evidence>
<comment type="caution">
    <text evidence="9">The sequence shown here is derived from an EMBL/GenBank/DDBJ whole genome shotgun (WGS) entry which is preliminary data.</text>
</comment>
<keyword evidence="10" id="KW-1185">Reference proteome</keyword>
<dbReference type="InterPro" id="IPR002159">
    <property type="entry name" value="CD36_fam"/>
</dbReference>
<keyword evidence="5" id="KW-0812">Transmembrane</keyword>
<dbReference type="Pfam" id="PF01130">
    <property type="entry name" value="CD36"/>
    <property type="match status" value="1"/>
</dbReference>
<keyword evidence="8" id="KW-0325">Glycoprotein</keyword>
<evidence type="ECO:0000256" key="2">
    <source>
        <dbReference type="ARBA" id="ARBA00004236"/>
    </source>
</evidence>
<dbReference type="AlphaFoldDB" id="A0A9Q0S843"/>
<protein>
    <submittedName>
        <fullName evidence="9">Scavenger receptor class B member 1</fullName>
    </submittedName>
</protein>
<dbReference type="EMBL" id="WJQU01000001">
    <property type="protein sequence ID" value="KAJ6647573.1"/>
    <property type="molecule type" value="Genomic_DNA"/>
</dbReference>
<evidence type="ECO:0000256" key="4">
    <source>
        <dbReference type="ARBA" id="ARBA00022475"/>
    </source>
</evidence>
<evidence type="ECO:0000256" key="3">
    <source>
        <dbReference type="ARBA" id="ARBA00010532"/>
    </source>
</evidence>
<name>A0A9Q0S843_9DIPT</name>